<dbReference type="InterPro" id="IPR036977">
    <property type="entry name" value="DNA_primase_Znf_CHC2"/>
</dbReference>
<dbReference type="Proteomes" id="UP001069047">
    <property type="component" value="Unassembled WGS sequence"/>
</dbReference>
<sequence length="339" mass="39853">MTKTIYTQDQIDQAKSISLIDYCNYRGIDISGSENNPHLIEMDSLVLFPDNTERQWHRYSTQEGGDAIAFVQYMEDKSFSEAMEVLLDPSFEHENKVTKKPIKKEPFSYKNYEVKAFDKAKDYLVNKRKIDPEIVDTLQNKGYIAQDQRNNIVFKWRNQLTNELCGANIQGTYQTKGRSFKRIQRNSTQGYGFNLLNGDPEEIYFFESSIDLLSYCTMNKGNLDNKWFVSMEGLKNVVAQTIFDYEAYKKERNLPIKAPKVHICTDTDQAGREFYDRHFEMFPYMHYDPPSVGKDWNDELVAKTEEYERSDESHQAFFVGEDKEFDLPIYIHEEELEIE</sequence>
<keyword evidence="4" id="KW-1185">Reference proteome</keyword>
<dbReference type="Proteomes" id="UP000250354">
    <property type="component" value="Chromosome"/>
</dbReference>
<dbReference type="AlphaFoldDB" id="A0A1E9PHK1"/>
<evidence type="ECO:0000313" key="4">
    <source>
        <dbReference type="Proteomes" id="UP000250354"/>
    </source>
</evidence>
<evidence type="ECO:0000313" key="5">
    <source>
        <dbReference type="Proteomes" id="UP001069047"/>
    </source>
</evidence>
<dbReference type="GO" id="GO:0006260">
    <property type="term" value="P:DNA replication"/>
    <property type="evidence" value="ECO:0007669"/>
    <property type="project" value="InterPro"/>
</dbReference>
<dbReference type="GO" id="GO:0003677">
    <property type="term" value="F:DNA binding"/>
    <property type="evidence" value="ECO:0007669"/>
    <property type="project" value="InterPro"/>
</dbReference>
<organism evidence="2 5">
    <name type="scientific">Aerococcus mictus</name>
    <dbReference type="NCBI Taxonomy" id="2976810"/>
    <lineage>
        <taxon>Bacteria</taxon>
        <taxon>Bacillati</taxon>
        <taxon>Bacillota</taxon>
        <taxon>Bacilli</taxon>
        <taxon>Lactobacillales</taxon>
        <taxon>Aerococcaceae</taxon>
        <taxon>Aerococcus</taxon>
    </lineage>
</organism>
<proteinExistence type="predicted"/>
<dbReference type="Gene3D" id="3.90.580.10">
    <property type="entry name" value="Zinc finger, CHC2-type domain"/>
    <property type="match status" value="1"/>
</dbReference>
<dbReference type="EMBL" id="JAOTMY010000001">
    <property type="protein sequence ID" value="MCY3087167.1"/>
    <property type="molecule type" value="Genomic_DNA"/>
</dbReference>
<dbReference type="Pfam" id="PF13155">
    <property type="entry name" value="Toprim_2"/>
    <property type="match status" value="1"/>
</dbReference>
<accession>A0A9Q4DEX4</accession>
<dbReference type="SUPFAM" id="SSF57783">
    <property type="entry name" value="Zinc beta-ribbon"/>
    <property type="match status" value="1"/>
</dbReference>
<evidence type="ECO:0000313" key="3">
    <source>
        <dbReference type="EMBL" id="WWC55415.1"/>
    </source>
</evidence>
<name>A0A1E9PHK1_9LACT</name>
<reference evidence="3 4" key="1">
    <citation type="journal article" date="2020" name="J. Bacteriol.">
        <title>Aerococcus urinae Isolated from Women with Lower Urinary Tract Symptoms: In Vitro Aggregation and Genome Analysis.</title>
        <authorList>
            <person name="Hilt E.E."/>
            <person name="Putonti C."/>
            <person name="Thomas-White K."/>
            <person name="Lewis A.L."/>
            <person name="Visick K.L."/>
            <person name="Gilbert N.M."/>
            <person name="Wolfe A.J."/>
        </authorList>
    </citation>
    <scope>NUCLEOTIDE SEQUENCE [LARGE SCALE GENOMIC DNA]</scope>
    <source>
        <strain evidence="3 4">UMB1016</strain>
    </source>
</reference>
<evidence type="ECO:0000259" key="1">
    <source>
        <dbReference type="Pfam" id="PF13154"/>
    </source>
</evidence>
<dbReference type="GO" id="GO:0008270">
    <property type="term" value="F:zinc ion binding"/>
    <property type="evidence" value="ECO:0007669"/>
    <property type="project" value="InterPro"/>
</dbReference>
<accession>A0A1E9PHK1</accession>
<gene>
    <name evidence="3" type="ORF">DBT44_0003655</name>
    <name evidence="2" type="ORF">ODY61_03410</name>
</gene>
<reference evidence="2" key="2">
    <citation type="submission" date="2022-09" db="EMBL/GenBank/DDBJ databases">
        <title>Aerococcus urinae taxonomy study.</title>
        <authorList>
            <person name="Christensen J."/>
            <person name="Senneby E."/>
        </authorList>
    </citation>
    <scope>NUCLEOTIDE SEQUENCE</scope>
    <source>
        <strain evidence="2">LUND-41-B12</strain>
    </source>
</reference>
<protein>
    <submittedName>
        <fullName evidence="2">DUF3991 domain-containing protein</fullName>
    </submittedName>
</protein>
<dbReference type="EMBL" id="CP145132">
    <property type="protein sequence ID" value="WWC55415.1"/>
    <property type="molecule type" value="Genomic_DNA"/>
</dbReference>
<dbReference type="Gene3D" id="3.40.1360.10">
    <property type="match status" value="1"/>
</dbReference>
<dbReference type="RefSeq" id="WP_070559140.1">
    <property type="nucleotide sequence ID" value="NZ_CAJHLG010000004.1"/>
</dbReference>
<evidence type="ECO:0000313" key="2">
    <source>
        <dbReference type="EMBL" id="MCY3087167.1"/>
    </source>
</evidence>
<feature type="domain" description="DUF3991" evidence="1">
    <location>
        <begin position="123"/>
        <end position="193"/>
    </location>
</feature>
<dbReference type="Pfam" id="PF13154">
    <property type="entry name" value="DUF3991"/>
    <property type="match status" value="1"/>
</dbReference>
<reference evidence="3" key="3">
    <citation type="submission" date="2024-02" db="EMBL/GenBank/DDBJ databases">
        <authorList>
            <person name="Choi B."/>
        </authorList>
    </citation>
    <scope>NUCLEOTIDE SEQUENCE</scope>
    <source>
        <strain evidence="3">UMB1016</strain>
    </source>
</reference>
<dbReference type="InterPro" id="IPR025054">
    <property type="entry name" value="DUF3991"/>
</dbReference>